<organism evidence="1">
    <name type="scientific">uncultured Sulfurovum sp</name>
    <dbReference type="NCBI Taxonomy" id="269237"/>
    <lineage>
        <taxon>Bacteria</taxon>
        <taxon>Pseudomonadati</taxon>
        <taxon>Campylobacterota</taxon>
        <taxon>Epsilonproteobacteria</taxon>
        <taxon>Campylobacterales</taxon>
        <taxon>Sulfurovaceae</taxon>
        <taxon>Sulfurovum</taxon>
        <taxon>environmental samples</taxon>
    </lineage>
</organism>
<protein>
    <recommendedName>
        <fullName evidence="2">Right handed beta helix domain-containing protein</fullName>
    </recommendedName>
</protein>
<evidence type="ECO:0008006" key="2">
    <source>
        <dbReference type="Google" id="ProtNLM"/>
    </source>
</evidence>
<sequence>MLLAINVKTATHVKSFSNIFSVSNKKNILYLEGYYSVLDGGEGYFKWNQTINKSKADGGIIIDPTVSFGNQGKGRGYGCWIRQYTGNIKTEWFGIKGDGSDMSMAFNHLIKYIRFKGGGTVLLPAKTISVSNLDFTACNNITIIGQGKLSVIDFKYAQKGIGLNFGSKRGIGGTQNIILSNFTLTNSRYKMNTLLEFRSGPTRQKPVETSGFITLKNLFLQKGAEKGLSLVGVSHVLAEGIVLRFNTPIDYGLYISQDVNINTGVFTFRNCSFRAKKTALRIEASKQLIDSILFEGCGFFNYLNPLAREVIVLNGQRYAIESVKFLACHIESRNTHFNKKTAIALKGKLHSINFDTIHLSCGKSNIKTQADYAIKFHNRGNYKNILFNNMSILRCKKASKGGVVYYFEGQDSSFDKESPIQFRGLIKSVTEPKKFKLDNKHYQKYFINEV</sequence>
<gene>
    <name evidence="1" type="ORF">HELGO_WM4988</name>
</gene>
<proteinExistence type="predicted"/>
<name>A0A6S6TS52_9BACT</name>
<dbReference type="AlphaFoldDB" id="A0A6S6TS52"/>
<dbReference type="SUPFAM" id="SSF51126">
    <property type="entry name" value="Pectin lyase-like"/>
    <property type="match status" value="1"/>
</dbReference>
<evidence type="ECO:0000313" key="1">
    <source>
        <dbReference type="EMBL" id="CAA6819098.1"/>
    </source>
</evidence>
<dbReference type="EMBL" id="CACVAU010000055">
    <property type="protein sequence ID" value="CAA6819098.1"/>
    <property type="molecule type" value="Genomic_DNA"/>
</dbReference>
<reference evidence="1" key="1">
    <citation type="submission" date="2020-01" db="EMBL/GenBank/DDBJ databases">
        <authorList>
            <person name="Meier V. D."/>
            <person name="Meier V D."/>
        </authorList>
    </citation>
    <scope>NUCLEOTIDE SEQUENCE</scope>
    <source>
        <strain evidence="1">HLG_WM_MAG_05</strain>
    </source>
</reference>
<dbReference type="InterPro" id="IPR012334">
    <property type="entry name" value="Pectin_lyas_fold"/>
</dbReference>
<dbReference type="Gene3D" id="2.160.20.10">
    <property type="entry name" value="Single-stranded right-handed beta-helix, Pectin lyase-like"/>
    <property type="match status" value="1"/>
</dbReference>
<dbReference type="InterPro" id="IPR011050">
    <property type="entry name" value="Pectin_lyase_fold/virulence"/>
</dbReference>
<accession>A0A6S6TS52</accession>